<name>A0A0F8Z618_9ZZZZ</name>
<comment type="caution">
    <text evidence="1">The sequence shown here is derived from an EMBL/GenBank/DDBJ whole genome shotgun (WGS) entry which is preliminary data.</text>
</comment>
<proteinExistence type="predicted"/>
<gene>
    <name evidence="1" type="ORF">LCGC14_3010320</name>
</gene>
<organism evidence="1">
    <name type="scientific">marine sediment metagenome</name>
    <dbReference type="NCBI Taxonomy" id="412755"/>
    <lineage>
        <taxon>unclassified sequences</taxon>
        <taxon>metagenomes</taxon>
        <taxon>ecological metagenomes</taxon>
    </lineage>
</organism>
<sequence>MTTTQAIEQVGRLEVLKGGFSLSRGSAKEMIAQLLKTFNDLAQARQCIDDMIAGGVMPTPNTLKAWARQHEAQRPDGARRGRAAPECPKCDGTGFRPVKQLHDIREKQVEYDAVMVCDCRRLAVG</sequence>
<protein>
    <submittedName>
        <fullName evidence="1">Uncharacterized protein</fullName>
    </submittedName>
</protein>
<dbReference type="AlphaFoldDB" id="A0A0F8Z618"/>
<reference evidence="1" key="1">
    <citation type="journal article" date="2015" name="Nature">
        <title>Complex archaea that bridge the gap between prokaryotes and eukaryotes.</title>
        <authorList>
            <person name="Spang A."/>
            <person name="Saw J.H."/>
            <person name="Jorgensen S.L."/>
            <person name="Zaremba-Niedzwiedzka K."/>
            <person name="Martijn J."/>
            <person name="Lind A.E."/>
            <person name="van Eijk R."/>
            <person name="Schleper C."/>
            <person name="Guy L."/>
            <person name="Ettema T.J."/>
        </authorList>
    </citation>
    <scope>NUCLEOTIDE SEQUENCE</scope>
</reference>
<accession>A0A0F8Z618</accession>
<dbReference type="EMBL" id="LAZR01062290">
    <property type="protein sequence ID" value="KKK61839.1"/>
    <property type="molecule type" value="Genomic_DNA"/>
</dbReference>
<evidence type="ECO:0000313" key="1">
    <source>
        <dbReference type="EMBL" id="KKK61839.1"/>
    </source>
</evidence>